<proteinExistence type="predicted"/>
<dbReference type="Proteomes" id="UP001055811">
    <property type="component" value="Linkage Group LG06"/>
</dbReference>
<reference evidence="1 2" key="2">
    <citation type="journal article" date="2022" name="Mol. Ecol. Resour.">
        <title>The genomes of chicory, endive, great burdock and yacon provide insights into Asteraceae paleo-polyploidization history and plant inulin production.</title>
        <authorList>
            <person name="Fan W."/>
            <person name="Wang S."/>
            <person name="Wang H."/>
            <person name="Wang A."/>
            <person name="Jiang F."/>
            <person name="Liu H."/>
            <person name="Zhao H."/>
            <person name="Xu D."/>
            <person name="Zhang Y."/>
        </authorList>
    </citation>
    <scope>NUCLEOTIDE SEQUENCE [LARGE SCALE GENOMIC DNA]</scope>
    <source>
        <strain evidence="2">cv. Punajuju</strain>
        <tissue evidence="1">Leaves</tissue>
    </source>
</reference>
<name>A0ACB9BP24_CICIN</name>
<gene>
    <name evidence="1" type="ORF">L2E82_35491</name>
</gene>
<evidence type="ECO:0000313" key="1">
    <source>
        <dbReference type="EMBL" id="KAI3723734.1"/>
    </source>
</evidence>
<accession>A0ACB9BP24</accession>
<dbReference type="EMBL" id="CM042014">
    <property type="protein sequence ID" value="KAI3723734.1"/>
    <property type="molecule type" value="Genomic_DNA"/>
</dbReference>
<protein>
    <submittedName>
        <fullName evidence="1">Uncharacterized protein</fullName>
    </submittedName>
</protein>
<comment type="caution">
    <text evidence="1">The sequence shown here is derived from an EMBL/GenBank/DDBJ whole genome shotgun (WGS) entry which is preliminary data.</text>
</comment>
<organism evidence="1 2">
    <name type="scientific">Cichorium intybus</name>
    <name type="common">Chicory</name>
    <dbReference type="NCBI Taxonomy" id="13427"/>
    <lineage>
        <taxon>Eukaryota</taxon>
        <taxon>Viridiplantae</taxon>
        <taxon>Streptophyta</taxon>
        <taxon>Embryophyta</taxon>
        <taxon>Tracheophyta</taxon>
        <taxon>Spermatophyta</taxon>
        <taxon>Magnoliopsida</taxon>
        <taxon>eudicotyledons</taxon>
        <taxon>Gunneridae</taxon>
        <taxon>Pentapetalae</taxon>
        <taxon>asterids</taxon>
        <taxon>campanulids</taxon>
        <taxon>Asterales</taxon>
        <taxon>Asteraceae</taxon>
        <taxon>Cichorioideae</taxon>
        <taxon>Cichorieae</taxon>
        <taxon>Cichoriinae</taxon>
        <taxon>Cichorium</taxon>
    </lineage>
</organism>
<sequence>MEEPQEIHMDENRALPEKKQKRIVKTPVQVAALENFYNEHKYPTEAMKQELADSIGLTEKQVSGWFCHRRLKDKKAPTEEIQPPGKQDRSSGVIQDRGSGLRQDSCGSTKQGDNKQSDLKEVESKRFTTEIILPTQIQHHDDHDDHDDDDDDDDTSSGNSSALKEGFHLKNVDRGGVISSSYNSVRGPSGYLKVKGQVENAAITAVKRQLGRHYREDGPPLGIEFEPLPPGAFENPVKIPVNQSFYGGDRSGIHSPEGSKTFQVPNASKMYERYNPKTYNSIDLIPSNLQTRHAYKQQNLPPFIKNRHSQMEINDDSPEETSVPDTRAHFETRIKHGPGVRRQDSVSNRHLIGYGKNISHNNRPPKFNYRDRVDSLTSELTVKRGEFVEMEERGMSRKTLKDDGFHAKIHPGNEMRVIKRSRDEFTHQMYPRKEAMVDVPTRTIMTKRPIAQMTSSFSDDETAETTSSAD</sequence>
<reference evidence="2" key="1">
    <citation type="journal article" date="2022" name="Mol. Ecol. Resour.">
        <title>The genomes of chicory, endive, great burdock and yacon provide insights into Asteraceae palaeo-polyploidization history and plant inulin production.</title>
        <authorList>
            <person name="Fan W."/>
            <person name="Wang S."/>
            <person name="Wang H."/>
            <person name="Wang A."/>
            <person name="Jiang F."/>
            <person name="Liu H."/>
            <person name="Zhao H."/>
            <person name="Xu D."/>
            <person name="Zhang Y."/>
        </authorList>
    </citation>
    <scope>NUCLEOTIDE SEQUENCE [LARGE SCALE GENOMIC DNA]</scope>
    <source>
        <strain evidence="2">cv. Punajuju</strain>
    </source>
</reference>
<evidence type="ECO:0000313" key="2">
    <source>
        <dbReference type="Proteomes" id="UP001055811"/>
    </source>
</evidence>
<keyword evidence="2" id="KW-1185">Reference proteome</keyword>